<feature type="transmembrane region" description="Helical" evidence="1">
    <location>
        <begin position="271"/>
        <end position="288"/>
    </location>
</feature>
<reference evidence="2" key="2">
    <citation type="submission" date="2011-11" db="EMBL/GenBank/DDBJ databases">
        <authorList>
            <person name="Barker E."/>
        </authorList>
    </citation>
    <scope>NUCLEOTIDE SEQUENCE</scope>
    <source>
        <strain evidence="2">Birmingham 1</strain>
    </source>
</reference>
<reference evidence="2" key="1">
    <citation type="submission" date="2011-11" db="EMBL/GenBank/DDBJ databases">
        <title>Complete genome sequence of Candidatus Mycoplasma haemominutum.</title>
        <authorList>
            <person name="Barker E.N."/>
            <person name="Darby A.C."/>
            <person name="Helps C.R."/>
            <person name="Peters I.R."/>
            <person name="Hughes M.A."/>
            <person name="Radford A.D."/>
            <person name="Novacco M."/>
            <person name="Boretti F."/>
            <person name="Hofmann-Lehmann R."/>
            <person name="Tasker S."/>
        </authorList>
    </citation>
    <scope>NUCLEOTIDE SEQUENCE</scope>
    <source>
        <strain evidence="2">Birmingham 1</strain>
    </source>
</reference>
<dbReference type="KEGG" id="mhb:MHM_02880"/>
<evidence type="ECO:0000256" key="1">
    <source>
        <dbReference type="SAM" id="Phobius"/>
    </source>
</evidence>
<dbReference type="AlphaFoldDB" id="G8C3A8"/>
<name>G8C3A8_9MOLU</name>
<sequence length="393" mass="44782">MSLQVSEMESRACSSLFELVKDYLTKLSFCGRFLDDLSTGEEESIDFLTTSFSLFRELGKLSFNSNQVEGLIPKFREALEKSKSKKVSVETVFNSNYAGEKEWVDEVNYIYVWVLNSYGLNLKTSNVSEIQSKYASIETVEVEVQPENQLEGEGRTQKVLSGKRGRASSKHWGGLSIYRNIFRVHKLGDMDDEESFEYIVSKTQAMERLEREIRSGRVYVYLSKPSRNPILKKYFSYLCLVGIVFSGVTFLVALINATSNSSGSGGSNGKWHPTLFTVMSFIFFLLSWRENNRGLENENFKYCFSRKIFFYYFFLSSWFLLSSVGGTSSADGGYSSLFSGDTSATVFFALLVSVVIISVTFFLVGFFFLNPKKNKELIERLLNKYSSPPYLNR</sequence>
<feature type="transmembrane region" description="Helical" evidence="1">
    <location>
        <begin position="346"/>
        <end position="369"/>
    </location>
</feature>
<keyword evidence="1" id="KW-1133">Transmembrane helix</keyword>
<gene>
    <name evidence="2" type="ORF">MHM_02880</name>
</gene>
<feature type="transmembrane region" description="Helical" evidence="1">
    <location>
        <begin position="309"/>
        <end position="326"/>
    </location>
</feature>
<protein>
    <submittedName>
        <fullName evidence="2">Uncharacterized protein</fullName>
    </submittedName>
</protein>
<organism evidence="2">
    <name type="scientific">Candidatus Mycoplasma haematominutum 'Birmingham 1'</name>
    <dbReference type="NCBI Taxonomy" id="1116213"/>
    <lineage>
        <taxon>Bacteria</taxon>
        <taxon>Bacillati</taxon>
        <taxon>Mycoplasmatota</taxon>
        <taxon>Mollicutes</taxon>
        <taxon>Mycoplasmataceae</taxon>
        <taxon>Mycoplasma</taxon>
    </lineage>
</organism>
<dbReference type="RefSeq" id="WP_015511671.1">
    <property type="nucleotide sequence ID" value="NC_021007.1"/>
</dbReference>
<dbReference type="HOGENOM" id="CLU_709449_0_0_14"/>
<dbReference type="PATRIC" id="fig|1116213.3.peg.305"/>
<accession>G8C3A8</accession>
<dbReference type="EMBL" id="HE613254">
    <property type="protein sequence ID" value="CCE66806.1"/>
    <property type="molecule type" value="Genomic_DNA"/>
</dbReference>
<evidence type="ECO:0000313" key="2">
    <source>
        <dbReference type="EMBL" id="CCE66806.1"/>
    </source>
</evidence>
<feature type="transmembrane region" description="Helical" evidence="1">
    <location>
        <begin position="234"/>
        <end position="259"/>
    </location>
</feature>
<keyword evidence="1" id="KW-0812">Transmembrane</keyword>
<keyword evidence="1" id="KW-0472">Membrane</keyword>
<proteinExistence type="predicted"/>